<evidence type="ECO:0000313" key="1">
    <source>
        <dbReference type="EMBL" id="TVX91698.1"/>
    </source>
</evidence>
<comment type="caution">
    <text evidence="1">The sequence shown here is derived from an EMBL/GenBank/DDBJ whole genome shotgun (WGS) entry which is preliminary data.</text>
</comment>
<dbReference type="EMBL" id="VNJK01000001">
    <property type="protein sequence ID" value="TVX91698.1"/>
    <property type="molecule type" value="Genomic_DNA"/>
</dbReference>
<sequence>MDDLTILEWLEEQPISSNEIDFLITFIPNVSMIKVSPDKLEVMCQSFNRQFPKANLDANKDYTDYAVFTAAIQNYTDNKISVKELLMRMSVQNICKPICDYFLEMEKERQAP</sequence>
<dbReference type="AlphaFoldDB" id="A0A559IVN5"/>
<name>A0A559IVN5_9BACL</name>
<keyword evidence="2" id="KW-1185">Reference proteome</keyword>
<gene>
    <name evidence="1" type="ORF">FPZ44_00675</name>
</gene>
<proteinExistence type="predicted"/>
<dbReference type="RefSeq" id="WP_144986451.1">
    <property type="nucleotide sequence ID" value="NZ_VNJK01000001.1"/>
</dbReference>
<organism evidence="1 2">
    <name type="scientific">Paenibacillus agilis</name>
    <dbReference type="NCBI Taxonomy" id="3020863"/>
    <lineage>
        <taxon>Bacteria</taxon>
        <taxon>Bacillati</taxon>
        <taxon>Bacillota</taxon>
        <taxon>Bacilli</taxon>
        <taxon>Bacillales</taxon>
        <taxon>Paenibacillaceae</taxon>
        <taxon>Paenibacillus</taxon>
    </lineage>
</organism>
<dbReference type="Proteomes" id="UP000318102">
    <property type="component" value="Unassembled WGS sequence"/>
</dbReference>
<dbReference type="OrthoDB" id="2990224at2"/>
<protein>
    <submittedName>
        <fullName evidence="1">Uncharacterized protein</fullName>
    </submittedName>
</protein>
<accession>A0A559IVN5</accession>
<reference evidence="1 2" key="1">
    <citation type="submission" date="2019-07" db="EMBL/GenBank/DDBJ databases">
        <authorList>
            <person name="Kim J."/>
        </authorList>
    </citation>
    <scope>NUCLEOTIDE SEQUENCE [LARGE SCALE GENOMIC DNA]</scope>
    <source>
        <strain evidence="1 2">N4</strain>
    </source>
</reference>
<evidence type="ECO:0000313" key="2">
    <source>
        <dbReference type="Proteomes" id="UP000318102"/>
    </source>
</evidence>